<dbReference type="InterPro" id="IPR016177">
    <property type="entry name" value="DNA-bd_dom_sf"/>
</dbReference>
<feature type="region of interest" description="Disordered" evidence="10">
    <location>
        <begin position="855"/>
        <end position="923"/>
    </location>
</feature>
<feature type="region of interest" description="Disordered" evidence="10">
    <location>
        <begin position="1082"/>
        <end position="1127"/>
    </location>
</feature>
<evidence type="ECO:0000256" key="5">
    <source>
        <dbReference type="ARBA" id="ARBA00022833"/>
    </source>
</evidence>
<keyword evidence="2" id="KW-0808">Transferase</keyword>
<dbReference type="GO" id="GO:0005634">
    <property type="term" value="C:nucleus"/>
    <property type="evidence" value="ECO:0007669"/>
    <property type="project" value="UniProtKB-SubCell"/>
</dbReference>
<comment type="caution">
    <text evidence="13">The sequence shown here is derived from an EMBL/GenBank/DDBJ whole genome shotgun (WGS) entry which is preliminary data.</text>
</comment>
<evidence type="ECO:0000256" key="3">
    <source>
        <dbReference type="ARBA" id="ARBA00022723"/>
    </source>
</evidence>
<dbReference type="InterPro" id="IPR001965">
    <property type="entry name" value="Znf_PHD"/>
</dbReference>
<dbReference type="SMART" id="SM00249">
    <property type="entry name" value="PHD"/>
    <property type="match status" value="1"/>
</dbReference>
<keyword evidence="5" id="KW-0862">Zinc</keyword>
<feature type="compositionally biased region" description="Acidic residues" evidence="10">
    <location>
        <begin position="1427"/>
        <end position="1440"/>
    </location>
</feature>
<dbReference type="OrthoDB" id="510988at2759"/>
<evidence type="ECO:0000256" key="10">
    <source>
        <dbReference type="SAM" id="MobiDB-lite"/>
    </source>
</evidence>
<gene>
    <name evidence="13" type="ORF">D9Q98_004810</name>
</gene>
<feature type="domain" description="PHD-type" evidence="11">
    <location>
        <begin position="942"/>
        <end position="994"/>
    </location>
</feature>
<dbReference type="Gene3D" id="3.30.890.10">
    <property type="entry name" value="Methyl-cpg-binding Protein 2, Chain A"/>
    <property type="match status" value="1"/>
</dbReference>
<dbReference type="Gene3D" id="2.30.30.1150">
    <property type="match status" value="1"/>
</dbReference>
<feature type="region of interest" description="Disordered" evidence="10">
    <location>
        <begin position="536"/>
        <end position="563"/>
    </location>
</feature>
<evidence type="ECO:0000256" key="7">
    <source>
        <dbReference type="ARBA" id="ARBA00023163"/>
    </source>
</evidence>
<dbReference type="InterPro" id="IPR003888">
    <property type="entry name" value="FYrich_N"/>
</dbReference>
<feature type="region of interest" description="Disordered" evidence="10">
    <location>
        <begin position="360"/>
        <end position="384"/>
    </location>
</feature>
<organism evidence="13 14">
    <name type="scientific">Chlorella vulgaris</name>
    <name type="common">Green alga</name>
    <dbReference type="NCBI Taxonomy" id="3077"/>
    <lineage>
        <taxon>Eukaryota</taxon>
        <taxon>Viridiplantae</taxon>
        <taxon>Chlorophyta</taxon>
        <taxon>core chlorophytes</taxon>
        <taxon>Trebouxiophyceae</taxon>
        <taxon>Chlorellales</taxon>
        <taxon>Chlorellaceae</taxon>
        <taxon>Chlorella clade</taxon>
        <taxon>Chlorella</taxon>
    </lineage>
</organism>
<dbReference type="SUPFAM" id="SSF54171">
    <property type="entry name" value="DNA-binding domain"/>
    <property type="match status" value="1"/>
</dbReference>
<dbReference type="PROSITE" id="PS51543">
    <property type="entry name" value="FYRC"/>
    <property type="match status" value="1"/>
</dbReference>
<feature type="region of interest" description="Disordered" evidence="10">
    <location>
        <begin position="1427"/>
        <end position="1534"/>
    </location>
</feature>
<feature type="domain" description="MBD" evidence="12">
    <location>
        <begin position="37"/>
        <end position="109"/>
    </location>
</feature>
<dbReference type="InterPro" id="IPR028941">
    <property type="entry name" value="WHIM2_dom"/>
</dbReference>
<dbReference type="Pfam" id="PF05965">
    <property type="entry name" value="FYRC"/>
    <property type="match status" value="1"/>
</dbReference>
<dbReference type="PROSITE" id="PS50982">
    <property type="entry name" value="MBD"/>
    <property type="match status" value="1"/>
</dbReference>
<keyword evidence="6" id="KW-0805">Transcription regulation</keyword>
<accession>A0A9D4YWH1</accession>
<dbReference type="Pfam" id="PF01429">
    <property type="entry name" value="MBD"/>
    <property type="match status" value="1"/>
</dbReference>
<evidence type="ECO:0000256" key="9">
    <source>
        <dbReference type="PROSITE-ProRule" id="PRU00146"/>
    </source>
</evidence>
<evidence type="ECO:0000259" key="12">
    <source>
        <dbReference type="PROSITE" id="PS50982"/>
    </source>
</evidence>
<feature type="compositionally biased region" description="Low complexity" evidence="10">
    <location>
        <begin position="1089"/>
        <end position="1098"/>
    </location>
</feature>
<keyword evidence="14" id="KW-1185">Reference proteome</keyword>
<reference evidence="13" key="2">
    <citation type="submission" date="2020-11" db="EMBL/GenBank/DDBJ databases">
        <authorList>
            <person name="Cecchin M."/>
            <person name="Marcolungo L."/>
            <person name="Rossato M."/>
            <person name="Girolomoni L."/>
            <person name="Cosentino E."/>
            <person name="Cuine S."/>
            <person name="Li-Beisson Y."/>
            <person name="Delledonne M."/>
            <person name="Ballottari M."/>
        </authorList>
    </citation>
    <scope>NUCLEOTIDE SEQUENCE</scope>
    <source>
        <strain evidence="13">211/11P</strain>
        <tissue evidence="13">Whole cell</tissue>
    </source>
</reference>
<evidence type="ECO:0000313" key="14">
    <source>
        <dbReference type="Proteomes" id="UP001055712"/>
    </source>
</evidence>
<evidence type="ECO:0000313" key="13">
    <source>
        <dbReference type="EMBL" id="KAI3430212.1"/>
    </source>
</evidence>
<dbReference type="PROSITE" id="PS01359">
    <property type="entry name" value="ZF_PHD_1"/>
    <property type="match status" value="1"/>
</dbReference>
<feature type="compositionally biased region" description="Low complexity" evidence="10">
    <location>
        <begin position="546"/>
        <end position="557"/>
    </location>
</feature>
<feature type="region of interest" description="Disordered" evidence="10">
    <location>
        <begin position="96"/>
        <end position="122"/>
    </location>
</feature>
<dbReference type="SUPFAM" id="SSF57903">
    <property type="entry name" value="FYVE/PHD zinc finger"/>
    <property type="match status" value="1"/>
</dbReference>
<evidence type="ECO:0000256" key="4">
    <source>
        <dbReference type="ARBA" id="ARBA00022771"/>
    </source>
</evidence>
<dbReference type="InterPro" id="IPR011011">
    <property type="entry name" value="Znf_FYVE_PHD"/>
</dbReference>
<evidence type="ECO:0000256" key="8">
    <source>
        <dbReference type="ARBA" id="ARBA00023242"/>
    </source>
</evidence>
<dbReference type="InterPro" id="IPR019787">
    <property type="entry name" value="Znf_PHD-finger"/>
</dbReference>
<dbReference type="InterPro" id="IPR003889">
    <property type="entry name" value="FYrich_C"/>
</dbReference>
<sequence length="1534" mass="164466">MDGGGLGSPGATVGGYTQAALIAKGKEKEKELLDHLKAYFIEKGHPLEEGWRVEVKIRTTGTSLGTTDAYYFSPSDKRFRSRIEIARFLGLVEGKEPKSGGKGGGSGGKGRGRKSDGAAAVPPPLTRVDAVAEARRRSQEFRLPATLACGVTVASLGHLHPGNPAFCNAQRLWPAGYVSEWADEKGVRFINSITETPSGPIFRIKAQRLGGEGRPATEIVELGAGPSPDDAYKDAEERQSEALEIALLNRRIKHRGGGQPHGDDGDGSPVAPAGRALDSAERLLVKCRPLNHQWGLERFGLADPLVLQAIEGLPGADQCPRYVFVDERPGAWVAECRKLNAELAAHGKQQVPVEARRAIGGGGAAAGDGSAQRKRPPRPSRKEAEEIAVRRVLEGVVTSIEVEEMSHFTEEQQQQMKLINQAQRDRKKADRDKMSTAMHKMREQQRLQQKAAAIEAQRRQAELNATVEDTELPQAGEEPPLPGPVATGRLPPHQQAVLLEAWQFVSRFGAPLLKLAEGERLPSLQQLEAALLGEEQPAPAPPVEPLSPTAAGRAAAAEVQGGETVAPAPDSAVRLMMVLVDFLVGGLFSETAKAILDASGDISMADLRGTGKAVQHPLPIKPDTWQEAARRHLTILATSSMTQAKDGGTAGVSSPLAVMDPWVVLQYLTAGPPSTLTQGAAALPRGASNTAGHSIIARADAAALAAAEQAFAAASGVSLGVEEARLTQQLLRCVLRDVIHASKLKKGDGRVLSYGGQAAAAAAKFGRPLDLKCIAARIDAGVYCALPQPLAAFASDLKYACSLVQAGCNKSSTHYAHEYNDKAAPELAALAVSKLEQAVAEIEGSSAAEYIAQHAPLPRVPRRTPEGTPLPAAGGAGASGEEGTPAAAAAPPREASAEPGSATPAAAGAEDEQRSQQGVRQATDAVRDLDRPFAPFKEQGSWRGCVACWTDDDPLRLLPCDTCDCQLHTYCLQPPLEEAPLQTEPFLCPRCIKLHGPHAANGGTPLAVEFTRISSGEGAWELAQLLASKDYSEWNVEQRCALLRLLSTLCAESAQVHDSLHGEEDEAKEKRREIAQLKQDVKRLQADMQQQQQQQQQQPGAEGGQGEVHQAQAQRATRRGGRDPAADIESKVEEISKLEHDISQVGPVRLEPLGLDRHYNRYWMLPAPAHAPHADFVLPDAPPVLVVERHSLDSLRPVGVEAAAAALGHGASGGGVGVWHVGLYSSILHLQQLAQWLNPKGTRERPLAGEVTRLLDQHQQFAMQHPQLPRPPAAEERPPLNAGAQRAAAVARLQQALLSFEEGNQGGTYDDLAGSEQRRQTWRAMVAAASTPQALAAALLVLEGMVRPEYLKPHWRPFSMPAPHPSDTGTLSAVWLRLEALKTSVKLKLTLNMRALKDVMGGALIPSGGTRYSLREHKPALKRAYCEDPDAASQSDEDETHETRAERAAKRAKQRELPGMQQQLPDDEVVARQLDAQLNPGSQRTRARTAPGHRQPGPAGDEEEWEDDDEEGGQEGDSDDQEDAEMDEVLSDDE</sequence>
<name>A0A9D4YWH1_CHLVU</name>
<dbReference type="GO" id="GO:0008270">
    <property type="term" value="F:zinc ion binding"/>
    <property type="evidence" value="ECO:0007669"/>
    <property type="project" value="UniProtKB-KW"/>
</dbReference>
<feature type="compositionally biased region" description="Low complexity" evidence="10">
    <location>
        <begin position="881"/>
        <end position="902"/>
    </location>
</feature>
<keyword evidence="8" id="KW-0539">Nucleus</keyword>
<feature type="compositionally biased region" description="Gly residues" evidence="10">
    <location>
        <begin position="100"/>
        <end position="109"/>
    </location>
</feature>
<evidence type="ECO:0000256" key="6">
    <source>
        <dbReference type="ARBA" id="ARBA00023015"/>
    </source>
</evidence>
<dbReference type="Proteomes" id="UP001055712">
    <property type="component" value="Unassembled WGS sequence"/>
</dbReference>
<reference evidence="13" key="1">
    <citation type="journal article" date="2019" name="Plant J.">
        <title>Chlorella vulgaris genome assembly and annotation reveals the molecular basis for metabolic acclimation to high light conditions.</title>
        <authorList>
            <person name="Cecchin M."/>
            <person name="Marcolungo L."/>
            <person name="Rossato M."/>
            <person name="Girolomoni L."/>
            <person name="Cosentino E."/>
            <person name="Cuine S."/>
            <person name="Li-Beisson Y."/>
            <person name="Delledonne M."/>
            <person name="Ballottari M."/>
        </authorList>
    </citation>
    <scope>NUCLEOTIDE SEQUENCE</scope>
    <source>
        <strain evidence="13">211/11P</strain>
    </source>
</reference>
<keyword evidence="7" id="KW-0804">Transcription</keyword>
<dbReference type="Pfam" id="PF00628">
    <property type="entry name" value="PHD"/>
    <property type="match status" value="1"/>
</dbReference>
<dbReference type="GO" id="GO:0003677">
    <property type="term" value="F:DNA binding"/>
    <property type="evidence" value="ECO:0007669"/>
    <property type="project" value="InterPro"/>
</dbReference>
<feature type="region of interest" description="Disordered" evidence="10">
    <location>
        <begin position="254"/>
        <end position="273"/>
    </location>
</feature>
<dbReference type="PROSITE" id="PS50016">
    <property type="entry name" value="ZF_PHD_2"/>
    <property type="match status" value="1"/>
</dbReference>
<feature type="compositionally biased region" description="Acidic residues" evidence="10">
    <location>
        <begin position="1500"/>
        <end position="1534"/>
    </location>
</feature>
<protein>
    <submittedName>
        <fullName evidence="13">Uncharacterized protein</fullName>
    </submittedName>
</protein>
<keyword evidence="3" id="KW-0479">Metal-binding</keyword>
<dbReference type="InterPro" id="IPR001739">
    <property type="entry name" value="Methyl_CpG_DNA-bd"/>
</dbReference>
<dbReference type="InterPro" id="IPR019786">
    <property type="entry name" value="Zinc_finger_PHD-type_CS"/>
</dbReference>
<evidence type="ECO:0000259" key="11">
    <source>
        <dbReference type="PROSITE" id="PS50016"/>
    </source>
</evidence>
<dbReference type="Gene3D" id="3.30.160.360">
    <property type="match status" value="1"/>
</dbReference>
<dbReference type="GO" id="GO:0016740">
    <property type="term" value="F:transferase activity"/>
    <property type="evidence" value="ECO:0007669"/>
    <property type="project" value="UniProtKB-KW"/>
</dbReference>
<dbReference type="PANTHER" id="PTHR47162:SF10">
    <property type="entry name" value="METHYL-CPG-BINDING DOMAIN-CONTAINING PROTEIN 9 ISOFORM X1"/>
    <property type="match status" value="1"/>
</dbReference>
<comment type="subcellular location">
    <subcellularLocation>
        <location evidence="1">Nucleus</location>
    </subcellularLocation>
</comment>
<dbReference type="PROSITE" id="PS51542">
    <property type="entry name" value="FYRN"/>
    <property type="match status" value="1"/>
</dbReference>
<evidence type="ECO:0000256" key="2">
    <source>
        <dbReference type="ARBA" id="ARBA00022679"/>
    </source>
</evidence>
<evidence type="ECO:0000256" key="1">
    <source>
        <dbReference type="ARBA" id="ARBA00004123"/>
    </source>
</evidence>
<dbReference type="EMBL" id="SIDB01000007">
    <property type="protein sequence ID" value="KAI3430212.1"/>
    <property type="molecule type" value="Genomic_DNA"/>
</dbReference>
<keyword evidence="4 9" id="KW-0863">Zinc-finger</keyword>
<proteinExistence type="predicted"/>
<dbReference type="PANTHER" id="PTHR47162">
    <property type="entry name" value="OS02G0192300 PROTEIN"/>
    <property type="match status" value="1"/>
</dbReference>
<dbReference type="Pfam" id="PF15613">
    <property type="entry name" value="WSD"/>
    <property type="match status" value="1"/>
</dbReference>
<dbReference type="GO" id="GO:0140993">
    <property type="term" value="F:histone modifying activity"/>
    <property type="evidence" value="ECO:0007669"/>
    <property type="project" value="UniProtKB-ARBA"/>
</dbReference>